<proteinExistence type="predicted"/>
<evidence type="ECO:0000313" key="2">
    <source>
        <dbReference type="EMBL" id="GAA4884045.1"/>
    </source>
</evidence>
<protein>
    <recommendedName>
        <fullName evidence="4">FUSC family protein</fullName>
    </recommendedName>
</protein>
<evidence type="ECO:0000313" key="3">
    <source>
        <dbReference type="Proteomes" id="UP001500433"/>
    </source>
</evidence>
<comment type="caution">
    <text evidence="2">The sequence shown here is derived from an EMBL/GenBank/DDBJ whole genome shotgun (WGS) entry which is preliminary data.</text>
</comment>
<name>A0ABP9EP79_9FLAO</name>
<evidence type="ECO:0008006" key="4">
    <source>
        <dbReference type="Google" id="ProtNLM"/>
    </source>
</evidence>
<organism evidence="2 3">
    <name type="scientific">Flaviramulus aquimarinus</name>
    <dbReference type="NCBI Taxonomy" id="1170456"/>
    <lineage>
        <taxon>Bacteria</taxon>
        <taxon>Pseudomonadati</taxon>
        <taxon>Bacteroidota</taxon>
        <taxon>Flavobacteriia</taxon>
        <taxon>Flavobacteriales</taxon>
        <taxon>Flavobacteriaceae</taxon>
        <taxon>Flaviramulus</taxon>
    </lineage>
</organism>
<dbReference type="Proteomes" id="UP001500433">
    <property type="component" value="Unassembled WGS sequence"/>
</dbReference>
<feature type="transmembrane region" description="Helical" evidence="1">
    <location>
        <begin position="47"/>
        <end position="64"/>
    </location>
</feature>
<sequence length="84" mass="9625">MEQNKLKELTNEELLKEAKKLKSANIIDATLIGVLIGILIYSIFKGNFSFFFGLILLYAIYKLANKNKYKKGAIESLLKERNLK</sequence>
<keyword evidence="1" id="KW-0472">Membrane</keyword>
<evidence type="ECO:0000256" key="1">
    <source>
        <dbReference type="SAM" id="Phobius"/>
    </source>
</evidence>
<reference evidence="3" key="1">
    <citation type="journal article" date="2019" name="Int. J. Syst. Evol. Microbiol.">
        <title>The Global Catalogue of Microorganisms (GCM) 10K type strain sequencing project: providing services to taxonomists for standard genome sequencing and annotation.</title>
        <authorList>
            <consortium name="The Broad Institute Genomics Platform"/>
            <consortium name="The Broad Institute Genome Sequencing Center for Infectious Disease"/>
            <person name="Wu L."/>
            <person name="Ma J."/>
        </authorList>
    </citation>
    <scope>NUCLEOTIDE SEQUENCE [LARGE SCALE GENOMIC DNA]</scope>
    <source>
        <strain evidence="3">JCM 18274</strain>
    </source>
</reference>
<keyword evidence="1" id="KW-0812">Transmembrane</keyword>
<dbReference type="RefSeq" id="WP_345272180.1">
    <property type="nucleotide sequence ID" value="NZ_BAABJH010000001.1"/>
</dbReference>
<keyword evidence="1" id="KW-1133">Transmembrane helix</keyword>
<gene>
    <name evidence="2" type="ORF">GCM10023311_02970</name>
</gene>
<dbReference type="EMBL" id="BAABJH010000001">
    <property type="protein sequence ID" value="GAA4884045.1"/>
    <property type="molecule type" value="Genomic_DNA"/>
</dbReference>
<feature type="transmembrane region" description="Helical" evidence="1">
    <location>
        <begin position="21"/>
        <end position="41"/>
    </location>
</feature>
<accession>A0ABP9EP79</accession>
<keyword evidence="3" id="KW-1185">Reference proteome</keyword>